<dbReference type="SUPFAM" id="SSF53474">
    <property type="entry name" value="alpha/beta-Hydrolases"/>
    <property type="match status" value="1"/>
</dbReference>
<dbReference type="EMBL" id="KN847494">
    <property type="protein sequence ID" value="KIW16987.1"/>
    <property type="molecule type" value="Genomic_DNA"/>
</dbReference>
<dbReference type="Proteomes" id="UP000053328">
    <property type="component" value="Unassembled WGS sequence"/>
</dbReference>
<gene>
    <name evidence="2" type="ORF">PV08_04178</name>
</gene>
<evidence type="ECO:0000259" key="1">
    <source>
        <dbReference type="Pfam" id="PF01738"/>
    </source>
</evidence>
<dbReference type="GO" id="GO:0016787">
    <property type="term" value="F:hydrolase activity"/>
    <property type="evidence" value="ECO:0007669"/>
    <property type="project" value="InterPro"/>
</dbReference>
<dbReference type="STRING" id="91928.A0A0D1ZWE6"/>
<sequence>MGDCCKTGFRWKVSTFEGKETKIAGLDTYVVGNNKDVAILIIHDILGWTSPNLRLLADHYAPEIKATVYLVDFYGGEIVDPLTMRDPEKLKRFDVGAFLGRHNKATRGPEIFAAAKALKGELGYKKVGALGFCYGGWAAFQLGAKGNDLVDAISTGHPSMLEESEVDNLAVPVQILAPQNDPIFTPELKAYCNKVIPQLNIEYDYQYFPGLAHGFATRGDPNNLVQKKGLERAKDAVVFWFLQHLHN</sequence>
<dbReference type="InterPro" id="IPR029058">
    <property type="entry name" value="AB_hydrolase_fold"/>
</dbReference>
<evidence type="ECO:0000313" key="3">
    <source>
        <dbReference type="Proteomes" id="UP000053328"/>
    </source>
</evidence>
<dbReference type="Pfam" id="PF01738">
    <property type="entry name" value="DLH"/>
    <property type="match status" value="1"/>
</dbReference>
<keyword evidence="3" id="KW-1185">Reference proteome</keyword>
<dbReference type="RefSeq" id="XP_016237203.1">
    <property type="nucleotide sequence ID" value="XM_016378526.1"/>
</dbReference>
<proteinExistence type="predicted"/>
<dbReference type="PANTHER" id="PTHR17630:SF55">
    <property type="entry name" value="DIENELACTONE HYDROLASE FAMILY PROTEIN (AFU_ORTHOLOGUE AFUA_1G01900)"/>
    <property type="match status" value="1"/>
</dbReference>
<protein>
    <recommendedName>
        <fullName evidence="1">Dienelactone hydrolase domain-containing protein</fullName>
    </recommendedName>
</protein>
<dbReference type="OrthoDB" id="10019231at2759"/>
<dbReference type="VEuPathDB" id="FungiDB:PV08_04178"/>
<organism evidence="2 3">
    <name type="scientific">Exophiala spinifera</name>
    <dbReference type="NCBI Taxonomy" id="91928"/>
    <lineage>
        <taxon>Eukaryota</taxon>
        <taxon>Fungi</taxon>
        <taxon>Dikarya</taxon>
        <taxon>Ascomycota</taxon>
        <taxon>Pezizomycotina</taxon>
        <taxon>Eurotiomycetes</taxon>
        <taxon>Chaetothyriomycetidae</taxon>
        <taxon>Chaetothyriales</taxon>
        <taxon>Herpotrichiellaceae</taxon>
        <taxon>Exophiala</taxon>
    </lineage>
</organism>
<name>A0A0D1ZWE6_9EURO</name>
<feature type="domain" description="Dienelactone hydrolase" evidence="1">
    <location>
        <begin position="27"/>
        <end position="244"/>
    </location>
</feature>
<dbReference type="GeneID" id="27331261"/>
<reference evidence="2 3" key="1">
    <citation type="submission" date="2015-01" db="EMBL/GenBank/DDBJ databases">
        <title>The Genome Sequence of Exophiala spinifera CBS89968.</title>
        <authorList>
            <consortium name="The Broad Institute Genomics Platform"/>
            <person name="Cuomo C."/>
            <person name="de Hoog S."/>
            <person name="Gorbushina A."/>
            <person name="Stielow B."/>
            <person name="Teixiera M."/>
            <person name="Abouelleil A."/>
            <person name="Chapman S.B."/>
            <person name="Priest M."/>
            <person name="Young S.K."/>
            <person name="Wortman J."/>
            <person name="Nusbaum C."/>
            <person name="Birren B."/>
        </authorList>
    </citation>
    <scope>NUCLEOTIDE SEQUENCE [LARGE SCALE GENOMIC DNA]</scope>
    <source>
        <strain evidence="2 3">CBS 89968</strain>
    </source>
</reference>
<dbReference type="PANTHER" id="PTHR17630">
    <property type="entry name" value="DIENELACTONE HYDROLASE"/>
    <property type="match status" value="1"/>
</dbReference>
<dbReference type="HOGENOM" id="CLU_054590_2_1_1"/>
<accession>A0A0D1ZWE6</accession>
<dbReference type="AlphaFoldDB" id="A0A0D1ZWE6"/>
<dbReference type="Gene3D" id="3.40.50.1820">
    <property type="entry name" value="alpha/beta hydrolase"/>
    <property type="match status" value="1"/>
</dbReference>
<evidence type="ECO:0000313" key="2">
    <source>
        <dbReference type="EMBL" id="KIW16987.1"/>
    </source>
</evidence>
<dbReference type="InterPro" id="IPR002925">
    <property type="entry name" value="Dienelactn_hydro"/>
</dbReference>